<evidence type="ECO:0000313" key="3">
    <source>
        <dbReference type="Proteomes" id="UP000478546"/>
    </source>
</evidence>
<dbReference type="EMBL" id="JAAEAA010000004">
    <property type="protein sequence ID" value="NDK55056.1"/>
    <property type="molecule type" value="Genomic_DNA"/>
</dbReference>
<evidence type="ECO:0000256" key="1">
    <source>
        <dbReference type="SAM" id="Phobius"/>
    </source>
</evidence>
<name>A0A6B2H355_9BACT</name>
<keyword evidence="3" id="KW-1185">Reference proteome</keyword>
<comment type="caution">
    <text evidence="2">The sequence shown here is derived from an EMBL/GenBank/DDBJ whole genome shotgun (WGS) entry which is preliminary data.</text>
</comment>
<dbReference type="Proteomes" id="UP000478546">
    <property type="component" value="Unassembled WGS sequence"/>
</dbReference>
<evidence type="ECO:0000313" key="2">
    <source>
        <dbReference type="EMBL" id="NDK55056.1"/>
    </source>
</evidence>
<gene>
    <name evidence="2" type="ORF">GWO68_03905</name>
</gene>
<sequence>MYRFIYFCFVTMTHEEGGNVPNRASFLLSFTVSLYLVSLSFLLSILSNRIPQSGDGRLFVLFFLPIFVLNGYLHSQYFGREDYYESVVNSYAHIKGGQRILCRAFAILLSIGGVATLIASGIWYSLYFDSF</sequence>
<protein>
    <submittedName>
        <fullName evidence="2">Uncharacterized protein</fullName>
    </submittedName>
</protein>
<organism evidence="2 3">
    <name type="scientific">Pontibacter fetidus</name>
    <dbReference type="NCBI Taxonomy" id="2700082"/>
    <lineage>
        <taxon>Bacteria</taxon>
        <taxon>Pseudomonadati</taxon>
        <taxon>Bacteroidota</taxon>
        <taxon>Cytophagia</taxon>
        <taxon>Cytophagales</taxon>
        <taxon>Hymenobacteraceae</taxon>
        <taxon>Pontibacter</taxon>
    </lineage>
</organism>
<feature type="transmembrane region" description="Helical" evidence="1">
    <location>
        <begin position="100"/>
        <end position="126"/>
    </location>
</feature>
<dbReference type="AlphaFoldDB" id="A0A6B2H355"/>
<accession>A0A6B2H355</accession>
<keyword evidence="1" id="KW-0472">Membrane</keyword>
<proteinExistence type="predicted"/>
<keyword evidence="1" id="KW-0812">Transmembrane</keyword>
<reference evidence="2 3" key="1">
    <citation type="submission" date="2020-01" db="EMBL/GenBank/DDBJ databases">
        <authorList>
            <person name="Kim M.K."/>
        </authorList>
    </citation>
    <scope>NUCLEOTIDE SEQUENCE [LARGE SCALE GENOMIC DNA]</scope>
    <source>
        <strain evidence="2 3">BT213</strain>
    </source>
</reference>
<keyword evidence="1" id="KW-1133">Transmembrane helix</keyword>
<feature type="transmembrane region" description="Helical" evidence="1">
    <location>
        <begin position="58"/>
        <end position="79"/>
    </location>
</feature>
<feature type="transmembrane region" description="Helical" evidence="1">
    <location>
        <begin position="26"/>
        <end position="46"/>
    </location>
</feature>